<dbReference type="EMBL" id="JAUDZG010000005">
    <property type="protein sequence ID" value="KAK3304492.1"/>
    <property type="molecule type" value="Genomic_DNA"/>
</dbReference>
<evidence type="ECO:0000256" key="1">
    <source>
        <dbReference type="SAM" id="Phobius"/>
    </source>
</evidence>
<organism evidence="2 3">
    <name type="scientific">Chaetomium strumarium</name>
    <dbReference type="NCBI Taxonomy" id="1170767"/>
    <lineage>
        <taxon>Eukaryota</taxon>
        <taxon>Fungi</taxon>
        <taxon>Dikarya</taxon>
        <taxon>Ascomycota</taxon>
        <taxon>Pezizomycotina</taxon>
        <taxon>Sordariomycetes</taxon>
        <taxon>Sordariomycetidae</taxon>
        <taxon>Sordariales</taxon>
        <taxon>Chaetomiaceae</taxon>
        <taxon>Chaetomium</taxon>
    </lineage>
</organism>
<keyword evidence="1" id="KW-1133">Transmembrane helix</keyword>
<dbReference type="Proteomes" id="UP001273166">
    <property type="component" value="Unassembled WGS sequence"/>
</dbReference>
<keyword evidence="1" id="KW-0472">Membrane</keyword>
<reference evidence="2" key="1">
    <citation type="journal article" date="2023" name="Mol. Phylogenet. Evol.">
        <title>Genome-scale phylogeny and comparative genomics of the fungal order Sordariales.</title>
        <authorList>
            <person name="Hensen N."/>
            <person name="Bonometti L."/>
            <person name="Westerberg I."/>
            <person name="Brannstrom I.O."/>
            <person name="Guillou S."/>
            <person name="Cros-Aarteil S."/>
            <person name="Calhoun S."/>
            <person name="Haridas S."/>
            <person name="Kuo A."/>
            <person name="Mondo S."/>
            <person name="Pangilinan J."/>
            <person name="Riley R."/>
            <person name="LaButti K."/>
            <person name="Andreopoulos B."/>
            <person name="Lipzen A."/>
            <person name="Chen C."/>
            <person name="Yan M."/>
            <person name="Daum C."/>
            <person name="Ng V."/>
            <person name="Clum A."/>
            <person name="Steindorff A."/>
            <person name="Ohm R.A."/>
            <person name="Martin F."/>
            <person name="Silar P."/>
            <person name="Natvig D.O."/>
            <person name="Lalanne C."/>
            <person name="Gautier V."/>
            <person name="Ament-Velasquez S.L."/>
            <person name="Kruys A."/>
            <person name="Hutchinson M.I."/>
            <person name="Powell A.J."/>
            <person name="Barry K."/>
            <person name="Miller A.N."/>
            <person name="Grigoriev I.V."/>
            <person name="Debuchy R."/>
            <person name="Gladieux P."/>
            <person name="Hiltunen Thoren M."/>
            <person name="Johannesson H."/>
        </authorList>
    </citation>
    <scope>NUCLEOTIDE SEQUENCE</scope>
    <source>
        <strain evidence="2">CBS 333.67</strain>
    </source>
</reference>
<evidence type="ECO:0000313" key="3">
    <source>
        <dbReference type="Proteomes" id="UP001273166"/>
    </source>
</evidence>
<dbReference type="RefSeq" id="XP_062720272.1">
    <property type="nucleotide sequence ID" value="XM_062863095.1"/>
</dbReference>
<comment type="caution">
    <text evidence="2">The sequence shown here is derived from an EMBL/GenBank/DDBJ whole genome shotgun (WGS) entry which is preliminary data.</text>
</comment>
<gene>
    <name evidence="2" type="ORF">B0T15DRAFT_243329</name>
</gene>
<proteinExistence type="predicted"/>
<dbReference type="GeneID" id="87881924"/>
<dbReference type="AlphaFoldDB" id="A0AAJ0GQV9"/>
<reference evidence="2" key="2">
    <citation type="submission" date="2023-06" db="EMBL/GenBank/DDBJ databases">
        <authorList>
            <consortium name="Lawrence Berkeley National Laboratory"/>
            <person name="Mondo S.J."/>
            <person name="Hensen N."/>
            <person name="Bonometti L."/>
            <person name="Westerberg I."/>
            <person name="Brannstrom I.O."/>
            <person name="Guillou S."/>
            <person name="Cros-Aarteil S."/>
            <person name="Calhoun S."/>
            <person name="Haridas S."/>
            <person name="Kuo A."/>
            <person name="Pangilinan J."/>
            <person name="Riley R."/>
            <person name="Labutti K."/>
            <person name="Andreopoulos B."/>
            <person name="Lipzen A."/>
            <person name="Chen C."/>
            <person name="Yanf M."/>
            <person name="Daum C."/>
            <person name="Ng V."/>
            <person name="Clum A."/>
            <person name="Steindorff A."/>
            <person name="Ohm R."/>
            <person name="Martin F."/>
            <person name="Silar P."/>
            <person name="Natvig D."/>
            <person name="Lalanne C."/>
            <person name="Gautier V."/>
            <person name="Ament-Velasquez S.L."/>
            <person name="Kruys A."/>
            <person name="Hutchinson M.I."/>
            <person name="Powell A.J."/>
            <person name="Barry K."/>
            <person name="Miller A.N."/>
            <person name="Grigoriev I.V."/>
            <person name="Debuchy R."/>
            <person name="Gladieux P."/>
            <person name="Thoren M.H."/>
            <person name="Johannesson H."/>
        </authorList>
    </citation>
    <scope>NUCLEOTIDE SEQUENCE</scope>
    <source>
        <strain evidence="2">CBS 333.67</strain>
    </source>
</reference>
<name>A0AAJ0GQV9_9PEZI</name>
<keyword evidence="3" id="KW-1185">Reference proteome</keyword>
<protein>
    <submittedName>
        <fullName evidence="2">Uncharacterized protein</fullName>
    </submittedName>
</protein>
<keyword evidence="1" id="KW-0812">Transmembrane</keyword>
<sequence length="149" mass="16896">MVRAPGLIRTTDLLGCLRSWFKVRFTQDNTDTGQAWLAWLTSIEPTVASYIGQVCKSPESSHTIYVVFCRRDFGSLAPLFLSGEPLCHRDAKTPSGKSTSRSCEAMPRAFYLTTVCCYLPFMSPTMWFWVFAPLELKLGTVVKIWRWVG</sequence>
<feature type="transmembrane region" description="Helical" evidence="1">
    <location>
        <begin position="109"/>
        <end position="130"/>
    </location>
</feature>
<evidence type="ECO:0000313" key="2">
    <source>
        <dbReference type="EMBL" id="KAK3304492.1"/>
    </source>
</evidence>
<accession>A0AAJ0GQV9</accession>